<proteinExistence type="predicted"/>
<comment type="caution">
    <text evidence="2">The sequence shown here is derived from an EMBL/GenBank/DDBJ whole genome shotgun (WGS) entry which is preliminary data.</text>
</comment>
<dbReference type="Proteomes" id="UP001074446">
    <property type="component" value="Unassembled WGS sequence"/>
</dbReference>
<sequence length="47" mass="5645">MRKIKKCPKCGSRNIKWVLPQMWSMWECYDCGYQGALVIEECEDEEE</sequence>
<dbReference type="EMBL" id="JAPVES010000024">
    <property type="protein sequence ID" value="MCZ3371486.1"/>
    <property type="molecule type" value="Genomic_DNA"/>
</dbReference>
<accession>A0A9E5A2M4</accession>
<gene>
    <name evidence="2" type="ORF">O3H35_02460</name>
    <name evidence="1" type="ORF">O3H54_09040</name>
</gene>
<dbReference type="SUPFAM" id="SSF57783">
    <property type="entry name" value="Zinc beta-ribbon"/>
    <property type="match status" value="1"/>
</dbReference>
<evidence type="ECO:0000313" key="2">
    <source>
        <dbReference type="EMBL" id="MCZ3371486.1"/>
    </source>
</evidence>
<organism evidence="2">
    <name type="scientific">Methanobacterium veterum</name>
    <dbReference type="NCBI Taxonomy" id="408577"/>
    <lineage>
        <taxon>Archaea</taxon>
        <taxon>Methanobacteriati</taxon>
        <taxon>Methanobacteriota</taxon>
        <taxon>Methanomada group</taxon>
        <taxon>Methanobacteria</taxon>
        <taxon>Methanobacteriales</taxon>
        <taxon>Methanobacteriaceae</taxon>
        <taxon>Methanobacterium</taxon>
    </lineage>
</organism>
<dbReference type="EMBL" id="JAPVER010000020">
    <property type="protein sequence ID" value="MCZ3366021.1"/>
    <property type="molecule type" value="Genomic_DNA"/>
</dbReference>
<evidence type="ECO:0000313" key="3">
    <source>
        <dbReference type="Proteomes" id="UP001068021"/>
    </source>
</evidence>
<dbReference type="AlphaFoldDB" id="A0A9E5A2M4"/>
<protein>
    <submittedName>
        <fullName evidence="2">Uncharacterized protein</fullName>
    </submittedName>
</protein>
<name>A0A9E5A2M4_9EURY</name>
<reference evidence="2" key="1">
    <citation type="submission" date="2022-12" db="EMBL/GenBank/DDBJ databases">
        <title>Reclassification of two methanogenic archaea species isolated from the Kolyma lowland permafrost.</title>
        <authorList>
            <person name="Trubitsyn V.E."/>
            <person name="Rivkina E.M."/>
            <person name="Shcherbakova V.A."/>
        </authorList>
    </citation>
    <scope>NUCLEOTIDE SEQUENCE</scope>
    <source>
        <strain evidence="1">M2</strain>
        <strain evidence="2">MK4</strain>
    </source>
</reference>
<dbReference type="Proteomes" id="UP001068021">
    <property type="component" value="Unassembled WGS sequence"/>
</dbReference>
<evidence type="ECO:0000313" key="1">
    <source>
        <dbReference type="EMBL" id="MCZ3366021.1"/>
    </source>
</evidence>
<dbReference type="RefSeq" id="WP_169740457.1">
    <property type="nucleotide sequence ID" value="NZ_JAPVER010000020.1"/>
</dbReference>
<keyword evidence="3" id="KW-1185">Reference proteome</keyword>